<reference evidence="1" key="1">
    <citation type="submission" date="2013-05" db="EMBL/GenBank/DDBJ databases">
        <authorList>
            <person name="Yim A.K.Y."/>
            <person name="Chan T.F."/>
            <person name="Ji K.M."/>
            <person name="Liu X.Y."/>
            <person name="Zhou J.W."/>
            <person name="Li R.Q."/>
            <person name="Yang K.Y."/>
            <person name="Li J."/>
            <person name="Li M."/>
            <person name="Law P.T.W."/>
            <person name="Wu Y.L."/>
            <person name="Cai Z.L."/>
            <person name="Qin H."/>
            <person name="Bao Y."/>
            <person name="Leung R.K.K."/>
            <person name="Ng P.K.S."/>
            <person name="Zou J."/>
            <person name="Zhong X.J."/>
            <person name="Ran P.X."/>
            <person name="Zhong N.S."/>
            <person name="Liu Z.G."/>
            <person name="Tsui S.K.W."/>
        </authorList>
    </citation>
    <scope>NUCLEOTIDE SEQUENCE</scope>
    <source>
        <strain evidence="1">Derf</strain>
        <tissue evidence="1">Whole organism</tissue>
    </source>
</reference>
<dbReference type="Proteomes" id="UP000790347">
    <property type="component" value="Unassembled WGS sequence"/>
</dbReference>
<comment type="caution">
    <text evidence="1">The sequence shown here is derived from an EMBL/GenBank/DDBJ whole genome shotgun (WGS) entry which is preliminary data.</text>
</comment>
<proteinExistence type="predicted"/>
<dbReference type="AlphaFoldDB" id="A0A922L7P1"/>
<gene>
    <name evidence="1" type="ORF">DERF_004398</name>
</gene>
<evidence type="ECO:0000313" key="1">
    <source>
        <dbReference type="EMBL" id="KAH9520707.1"/>
    </source>
</evidence>
<sequence>MSKFNQAKSNDDNVIANIIEWAKSEFKMDIGQSQLERVLIKNPLLLNHLLSYLQRKCRKNDLKIQNILLRIQLNDNNQFFKSIIKDNHDDGGGDFHENQLKIIEKIKKSIENVEKFIKYINVNNLIQKPDLLPQSSSYFDHQKFEKLNDDINNQLKILLDIFNDDDPINNHFDDVNENIQTICQSLTNIIGVINTIIDRIVQHSNQFIMDMDEKSNEFTSTTTLSTLSNPADHYIHMNRLKIIMNEWHRKLDSLIQIHKA</sequence>
<protein>
    <submittedName>
        <fullName evidence="1">Uncharacterized protein</fullName>
    </submittedName>
</protein>
<keyword evidence="2" id="KW-1185">Reference proteome</keyword>
<organism evidence="1 2">
    <name type="scientific">Dermatophagoides farinae</name>
    <name type="common">American house dust mite</name>
    <dbReference type="NCBI Taxonomy" id="6954"/>
    <lineage>
        <taxon>Eukaryota</taxon>
        <taxon>Metazoa</taxon>
        <taxon>Ecdysozoa</taxon>
        <taxon>Arthropoda</taxon>
        <taxon>Chelicerata</taxon>
        <taxon>Arachnida</taxon>
        <taxon>Acari</taxon>
        <taxon>Acariformes</taxon>
        <taxon>Sarcoptiformes</taxon>
        <taxon>Astigmata</taxon>
        <taxon>Psoroptidia</taxon>
        <taxon>Analgoidea</taxon>
        <taxon>Pyroglyphidae</taxon>
        <taxon>Dermatophagoidinae</taxon>
        <taxon>Dermatophagoides</taxon>
    </lineage>
</organism>
<accession>A0A922L7P1</accession>
<reference evidence="1" key="2">
    <citation type="journal article" date="2022" name="Res Sq">
        <title>Comparative Genomics Reveals Insights into the Divergent Evolution of Astigmatic Mites and Household Pest Adaptations.</title>
        <authorList>
            <person name="Xiong Q."/>
            <person name="Wan A.T.-Y."/>
            <person name="Liu X.-Y."/>
            <person name="Fung C.S.-H."/>
            <person name="Xiao X."/>
            <person name="Malainual N."/>
            <person name="Hou J."/>
            <person name="Wang L."/>
            <person name="Wang M."/>
            <person name="Yang K."/>
            <person name="Cui Y."/>
            <person name="Leung E."/>
            <person name="Nong W."/>
            <person name="Shin S.-K."/>
            <person name="Au S."/>
            <person name="Jeong K.Y."/>
            <person name="Chew F.T."/>
            <person name="Hui J."/>
            <person name="Leung T.F."/>
            <person name="Tungtrongchitr A."/>
            <person name="Zhong N."/>
            <person name="Liu Z."/>
            <person name="Tsui S."/>
        </authorList>
    </citation>
    <scope>NUCLEOTIDE SEQUENCE</scope>
    <source>
        <strain evidence="1">Derf</strain>
        <tissue evidence="1">Whole organism</tissue>
    </source>
</reference>
<name>A0A922L7P1_DERFA</name>
<dbReference type="EMBL" id="ASGP02000002">
    <property type="protein sequence ID" value="KAH9520707.1"/>
    <property type="molecule type" value="Genomic_DNA"/>
</dbReference>
<evidence type="ECO:0000313" key="2">
    <source>
        <dbReference type="Proteomes" id="UP000790347"/>
    </source>
</evidence>